<dbReference type="AlphaFoldDB" id="A0A840E400"/>
<evidence type="ECO:0000313" key="1">
    <source>
        <dbReference type="EMBL" id="MBB4080324.1"/>
    </source>
</evidence>
<dbReference type="PROSITE" id="PS51257">
    <property type="entry name" value="PROKAR_LIPOPROTEIN"/>
    <property type="match status" value="1"/>
</dbReference>
<protein>
    <recommendedName>
        <fullName evidence="3">Lipoprotein</fullName>
    </recommendedName>
</protein>
<evidence type="ECO:0008006" key="3">
    <source>
        <dbReference type="Google" id="ProtNLM"/>
    </source>
</evidence>
<dbReference type="EMBL" id="JACIFF010000008">
    <property type="protein sequence ID" value="MBB4080324.1"/>
    <property type="molecule type" value="Genomic_DNA"/>
</dbReference>
<proteinExistence type="predicted"/>
<dbReference type="Proteomes" id="UP000576209">
    <property type="component" value="Unassembled WGS sequence"/>
</dbReference>
<sequence>MRYLLVFLSFLVLACGEDDFRLDCPAGGIGLGEQLILPDDSRLELVRVNDNRCPCDVQCIWAGYLQATLTDGDTTLRVADVTISDSLGIVDVVQYRGFTISIDTVQLKTGDCRTYYTQDEYCIAFTFE</sequence>
<accession>A0A840E400</accession>
<keyword evidence="2" id="KW-1185">Reference proteome</keyword>
<name>A0A840E400_9BACT</name>
<comment type="caution">
    <text evidence="1">The sequence shown here is derived from an EMBL/GenBank/DDBJ whole genome shotgun (WGS) entry which is preliminary data.</text>
</comment>
<organism evidence="1 2">
    <name type="scientific">Neolewinella aquimaris</name>
    <dbReference type="NCBI Taxonomy" id="1835722"/>
    <lineage>
        <taxon>Bacteria</taxon>
        <taxon>Pseudomonadati</taxon>
        <taxon>Bacteroidota</taxon>
        <taxon>Saprospiria</taxon>
        <taxon>Saprospirales</taxon>
        <taxon>Lewinellaceae</taxon>
        <taxon>Neolewinella</taxon>
    </lineage>
</organism>
<reference evidence="1 2" key="1">
    <citation type="submission" date="2020-08" db="EMBL/GenBank/DDBJ databases">
        <title>Genomic Encyclopedia of Type Strains, Phase IV (KMG-IV): sequencing the most valuable type-strain genomes for metagenomic binning, comparative biology and taxonomic classification.</title>
        <authorList>
            <person name="Goeker M."/>
        </authorList>
    </citation>
    <scope>NUCLEOTIDE SEQUENCE [LARGE SCALE GENOMIC DNA]</scope>
    <source>
        <strain evidence="1 2">DSM 105137</strain>
    </source>
</reference>
<dbReference type="RefSeq" id="WP_183496566.1">
    <property type="nucleotide sequence ID" value="NZ_JACIFF010000008.1"/>
</dbReference>
<gene>
    <name evidence="1" type="ORF">GGR28_002958</name>
</gene>
<evidence type="ECO:0000313" key="2">
    <source>
        <dbReference type="Proteomes" id="UP000576209"/>
    </source>
</evidence>